<name>A0A3P6DDH8_BRAOL</name>
<dbReference type="InterPro" id="IPR036397">
    <property type="entry name" value="RNaseH_sf"/>
</dbReference>
<dbReference type="InterPro" id="IPR044730">
    <property type="entry name" value="RNase_H-like_dom_plant"/>
</dbReference>
<reference evidence="2" key="1">
    <citation type="submission" date="2018-11" db="EMBL/GenBank/DDBJ databases">
        <authorList>
            <consortium name="Genoscope - CEA"/>
            <person name="William W."/>
        </authorList>
    </citation>
    <scope>NUCLEOTIDE SEQUENCE</scope>
</reference>
<gene>
    <name evidence="2" type="ORF">BOLC2T07249H</name>
</gene>
<organism evidence="2">
    <name type="scientific">Brassica oleracea</name>
    <name type="common">Wild cabbage</name>
    <dbReference type="NCBI Taxonomy" id="3712"/>
    <lineage>
        <taxon>Eukaryota</taxon>
        <taxon>Viridiplantae</taxon>
        <taxon>Streptophyta</taxon>
        <taxon>Embryophyta</taxon>
        <taxon>Tracheophyta</taxon>
        <taxon>Spermatophyta</taxon>
        <taxon>Magnoliopsida</taxon>
        <taxon>eudicotyledons</taxon>
        <taxon>Gunneridae</taxon>
        <taxon>Pentapetalae</taxon>
        <taxon>rosids</taxon>
        <taxon>malvids</taxon>
        <taxon>Brassicales</taxon>
        <taxon>Brassicaceae</taxon>
        <taxon>Brassiceae</taxon>
        <taxon>Brassica</taxon>
    </lineage>
</organism>
<dbReference type="PANTHER" id="PTHR47723:SF19">
    <property type="entry name" value="POLYNUCLEOTIDYL TRANSFERASE, RIBONUCLEASE H-LIKE SUPERFAMILY PROTEIN"/>
    <property type="match status" value="1"/>
</dbReference>
<accession>A0A3P6DDH8</accession>
<dbReference type="CDD" id="cd06222">
    <property type="entry name" value="RNase_H_like"/>
    <property type="match status" value="1"/>
</dbReference>
<dbReference type="AlphaFoldDB" id="A0A3P6DDH8"/>
<sequence length="100" mass="11980">MQNCWSKGYRKVQFESDCSKMIKILNKEVLHFAGYNWIREVNWWKQKFEDISFMWIGRDGNQVADSLAKNVEPNNVSFVFHHYVPNCITHLLHYDHRSSS</sequence>
<feature type="domain" description="RNase H type-1" evidence="1">
    <location>
        <begin position="1"/>
        <end position="70"/>
    </location>
</feature>
<evidence type="ECO:0000313" key="2">
    <source>
        <dbReference type="EMBL" id="VDD20485.1"/>
    </source>
</evidence>
<dbReference type="InterPro" id="IPR012337">
    <property type="entry name" value="RNaseH-like_sf"/>
</dbReference>
<evidence type="ECO:0000259" key="1">
    <source>
        <dbReference type="Pfam" id="PF13456"/>
    </source>
</evidence>
<protein>
    <recommendedName>
        <fullName evidence="1">RNase H type-1 domain-containing protein</fullName>
    </recommendedName>
</protein>
<dbReference type="SUPFAM" id="SSF53098">
    <property type="entry name" value="Ribonuclease H-like"/>
    <property type="match status" value="1"/>
</dbReference>
<dbReference type="Pfam" id="PF13456">
    <property type="entry name" value="RVT_3"/>
    <property type="match status" value="1"/>
</dbReference>
<dbReference type="EMBL" id="LR031874">
    <property type="protein sequence ID" value="VDD20485.1"/>
    <property type="molecule type" value="Genomic_DNA"/>
</dbReference>
<proteinExistence type="predicted"/>
<dbReference type="Gene3D" id="3.30.420.10">
    <property type="entry name" value="Ribonuclease H-like superfamily/Ribonuclease H"/>
    <property type="match status" value="1"/>
</dbReference>
<dbReference type="InterPro" id="IPR002156">
    <property type="entry name" value="RNaseH_domain"/>
</dbReference>
<dbReference type="GO" id="GO:0004523">
    <property type="term" value="F:RNA-DNA hybrid ribonuclease activity"/>
    <property type="evidence" value="ECO:0007669"/>
    <property type="project" value="InterPro"/>
</dbReference>
<dbReference type="GO" id="GO:0003676">
    <property type="term" value="F:nucleic acid binding"/>
    <property type="evidence" value="ECO:0007669"/>
    <property type="project" value="InterPro"/>
</dbReference>
<dbReference type="PANTHER" id="PTHR47723">
    <property type="entry name" value="OS05G0353850 PROTEIN"/>
    <property type="match status" value="1"/>
</dbReference>
<dbReference type="InterPro" id="IPR053151">
    <property type="entry name" value="RNase_H-like"/>
</dbReference>